<dbReference type="SMART" id="SM00271">
    <property type="entry name" value="DnaJ"/>
    <property type="match status" value="1"/>
</dbReference>
<comment type="caution">
    <text evidence="3">The sequence shown here is derived from an EMBL/GenBank/DDBJ whole genome shotgun (WGS) entry which is preliminary data.</text>
</comment>
<dbReference type="InterPro" id="IPR001623">
    <property type="entry name" value="DnaJ_domain"/>
</dbReference>
<protein>
    <submittedName>
        <fullName evidence="3">Protein HLJ1</fullName>
    </submittedName>
</protein>
<dbReference type="AlphaFoldDB" id="A0AAW2W316"/>
<dbReference type="Pfam" id="PF11926">
    <property type="entry name" value="DUF3444"/>
    <property type="match status" value="1"/>
</dbReference>
<dbReference type="PANTHER" id="PTHR45089">
    <property type="entry name" value="DNAJ HEAT SHOCK AMINO-TERMINAL DOMAIN PROTEIN-RELATED"/>
    <property type="match status" value="1"/>
</dbReference>
<gene>
    <name evidence="3" type="ORF">Slati_2790400</name>
</gene>
<feature type="compositionally biased region" description="Basic and acidic residues" evidence="1">
    <location>
        <begin position="322"/>
        <end position="334"/>
    </location>
</feature>
<organism evidence="3">
    <name type="scientific">Sesamum latifolium</name>
    <dbReference type="NCBI Taxonomy" id="2727402"/>
    <lineage>
        <taxon>Eukaryota</taxon>
        <taxon>Viridiplantae</taxon>
        <taxon>Streptophyta</taxon>
        <taxon>Embryophyta</taxon>
        <taxon>Tracheophyta</taxon>
        <taxon>Spermatophyta</taxon>
        <taxon>Magnoliopsida</taxon>
        <taxon>eudicotyledons</taxon>
        <taxon>Gunneridae</taxon>
        <taxon>Pentapetalae</taxon>
        <taxon>asterids</taxon>
        <taxon>lamiids</taxon>
        <taxon>Lamiales</taxon>
        <taxon>Pedaliaceae</taxon>
        <taxon>Sesamum</taxon>
    </lineage>
</organism>
<feature type="domain" description="J" evidence="2">
    <location>
        <begin position="97"/>
        <end position="161"/>
    </location>
</feature>
<dbReference type="SUPFAM" id="SSF46565">
    <property type="entry name" value="Chaperone J-domain"/>
    <property type="match status" value="1"/>
</dbReference>
<feature type="compositionally biased region" description="Basic and acidic residues" evidence="1">
    <location>
        <begin position="227"/>
        <end position="240"/>
    </location>
</feature>
<dbReference type="CDD" id="cd06257">
    <property type="entry name" value="DnaJ"/>
    <property type="match status" value="1"/>
</dbReference>
<proteinExistence type="predicted"/>
<dbReference type="Gene3D" id="1.10.287.110">
    <property type="entry name" value="DnaJ domain"/>
    <property type="match status" value="1"/>
</dbReference>
<dbReference type="PRINTS" id="PR00625">
    <property type="entry name" value="JDOMAIN"/>
</dbReference>
<reference evidence="3" key="2">
    <citation type="journal article" date="2024" name="Plant">
        <title>Genomic evolution and insights into agronomic trait innovations of Sesamum species.</title>
        <authorList>
            <person name="Miao H."/>
            <person name="Wang L."/>
            <person name="Qu L."/>
            <person name="Liu H."/>
            <person name="Sun Y."/>
            <person name="Le M."/>
            <person name="Wang Q."/>
            <person name="Wei S."/>
            <person name="Zheng Y."/>
            <person name="Lin W."/>
            <person name="Duan Y."/>
            <person name="Cao H."/>
            <person name="Xiong S."/>
            <person name="Wang X."/>
            <person name="Wei L."/>
            <person name="Li C."/>
            <person name="Ma Q."/>
            <person name="Ju M."/>
            <person name="Zhao R."/>
            <person name="Li G."/>
            <person name="Mu C."/>
            <person name="Tian Q."/>
            <person name="Mei H."/>
            <person name="Zhang T."/>
            <person name="Gao T."/>
            <person name="Zhang H."/>
        </authorList>
    </citation>
    <scope>NUCLEOTIDE SEQUENCE</scope>
    <source>
        <strain evidence="3">KEN1</strain>
    </source>
</reference>
<feature type="region of interest" description="Disordered" evidence="1">
    <location>
        <begin position="219"/>
        <end position="375"/>
    </location>
</feature>
<dbReference type="Pfam" id="PF00226">
    <property type="entry name" value="DnaJ"/>
    <property type="match status" value="1"/>
</dbReference>
<sequence length="599" mass="67716">MNFRKFQALESLFGDSSQLLLSGEECKFLMEPCNEEEAIRAKHAALEKMENGDFRGARKHAVRAQELCPDLDNVMQMILVCDVHFSAAEVVCEDEIDWYQILDVDATADEASIRRQYNRLALGLHPDKNRFPGAVDAFRLIQEAKAVLTDNEKRRLFDATCKAKMEWGNYVFTRFRCDHLPEQQQADHSSPRPNVGWLKLSELSGMGWFEGSMKRAASSEGGVLGDDAERTGGENVECRVKRSKNSKSSNVAGQEVDVQGNDQNSRSNVRGPMLNELNGTRRFDGLMRTSKKRATAASSEAGILGERAESTGGKNVGADEVEIARRVKRPKNERSSNVAAQEVDIEGKKRRKRAEFASKNKDPANSASGNSPGLKVLEYPASEFNDFDKPRAKTCFKPGQIWAAYDTLDAMPRFYALINTVTSEDFRVHITWLEPHPDDDEETRWLFQGLPASCGKFRLGDSETIDDHEIFSHIVSWKKRISLRNMYEVYPRKGETWALFKNWDIGWYRNPESHKAYEFELVDILTDYCCGVGSHVGFLGKIEGFSSCFSRKNGEGMDWGVVLVKERLRFSHRVPSFQMTSHEGLHGIKSFFELDPASL</sequence>
<accession>A0AAW2W316</accession>
<evidence type="ECO:0000313" key="3">
    <source>
        <dbReference type="EMBL" id="KAL0434561.1"/>
    </source>
</evidence>
<evidence type="ECO:0000256" key="1">
    <source>
        <dbReference type="SAM" id="MobiDB-lite"/>
    </source>
</evidence>
<dbReference type="EMBL" id="JACGWN010000009">
    <property type="protein sequence ID" value="KAL0434561.1"/>
    <property type="molecule type" value="Genomic_DNA"/>
</dbReference>
<reference evidence="3" key="1">
    <citation type="submission" date="2020-06" db="EMBL/GenBank/DDBJ databases">
        <authorList>
            <person name="Li T."/>
            <person name="Hu X."/>
            <person name="Zhang T."/>
            <person name="Song X."/>
            <person name="Zhang H."/>
            <person name="Dai N."/>
            <person name="Sheng W."/>
            <person name="Hou X."/>
            <person name="Wei L."/>
        </authorList>
    </citation>
    <scope>NUCLEOTIDE SEQUENCE</scope>
    <source>
        <strain evidence="3">KEN1</strain>
        <tissue evidence="3">Leaf</tissue>
    </source>
</reference>
<evidence type="ECO:0000259" key="2">
    <source>
        <dbReference type="PROSITE" id="PS50076"/>
    </source>
</evidence>
<dbReference type="InterPro" id="IPR036869">
    <property type="entry name" value="J_dom_sf"/>
</dbReference>
<dbReference type="InterPro" id="IPR024593">
    <property type="entry name" value="DUF3444"/>
</dbReference>
<name>A0AAW2W316_9LAMI</name>
<dbReference type="PROSITE" id="PS50076">
    <property type="entry name" value="DNAJ_2"/>
    <property type="match status" value="1"/>
</dbReference>
<dbReference type="PANTHER" id="PTHR45089:SF24">
    <property type="entry name" value="DNAJ HEAT SHOCK N-TERMINAL DOMAIN-CONTAINING PROTEIN"/>
    <property type="match status" value="1"/>
</dbReference>